<evidence type="ECO:0000256" key="2">
    <source>
        <dbReference type="ARBA" id="ARBA00022679"/>
    </source>
</evidence>
<keyword evidence="9" id="KW-1185">Reference proteome</keyword>
<dbReference type="CDD" id="cd00831">
    <property type="entry name" value="CHS_like"/>
    <property type="match status" value="1"/>
</dbReference>
<reference evidence="8" key="1">
    <citation type="submission" date="2017-07" db="EMBL/GenBank/DDBJ databases">
        <title>Taro Niue Genome Assembly and Annotation.</title>
        <authorList>
            <person name="Atibalentja N."/>
            <person name="Keating K."/>
            <person name="Fields C.J."/>
        </authorList>
    </citation>
    <scope>NUCLEOTIDE SEQUENCE</scope>
    <source>
        <strain evidence="8">Niue_2</strain>
        <tissue evidence="8">Leaf</tissue>
    </source>
</reference>
<evidence type="ECO:0000256" key="5">
    <source>
        <dbReference type="SAM" id="Phobius"/>
    </source>
</evidence>
<organism evidence="8 9">
    <name type="scientific">Colocasia esculenta</name>
    <name type="common">Wild taro</name>
    <name type="synonym">Arum esculentum</name>
    <dbReference type="NCBI Taxonomy" id="4460"/>
    <lineage>
        <taxon>Eukaryota</taxon>
        <taxon>Viridiplantae</taxon>
        <taxon>Streptophyta</taxon>
        <taxon>Embryophyta</taxon>
        <taxon>Tracheophyta</taxon>
        <taxon>Spermatophyta</taxon>
        <taxon>Magnoliopsida</taxon>
        <taxon>Liliopsida</taxon>
        <taxon>Araceae</taxon>
        <taxon>Aroideae</taxon>
        <taxon>Colocasieae</taxon>
        <taxon>Colocasia</taxon>
    </lineage>
</organism>
<sequence length="468" mass="51514">MDGTHQLTVTALIQSLASLTSAHLLALMSTTTLVLLWFSISNRSACRLYLVDFRCSRLPASLRTPISSFIEHSWLCTGGKESVVDFCVKVLERSGIGGETSTPESIHELPPDMSLNAMRVELETVLFPTVADLLAANKVSPGDIDVVVSNCSLSCPTPSISAMLVNRFRLRSDVLSYSLSGMGCSAGLLAVDLVRDMMRVRRELMALVVSMEVVGHNGYPGTDKSMLLPNFLFRMGGAALLLSNRKRHRRGSKYVLQHLVRTHLGQDDRAYRSVYQEVDEDGAVGVSLSRALVRDAGRAVRTNIAALGPLVLPYSEQARYAWWIARRRLFPSTSAIPGEAAAAGGIYVPNFRLGFEHLCVHAGGRAVIEAMEERLKLRPEDVEASKMTLYRFGNTSSSSVWYELSYLEAKGRVRRGDRVWQIGFGSGFKCNSAVWRCVDGAAVSPRPGNVWRGIIHQYPVDVPEVLDH</sequence>
<dbReference type="InterPro" id="IPR013747">
    <property type="entry name" value="ACP_syn_III_C"/>
</dbReference>
<dbReference type="AlphaFoldDB" id="A0A843TXP7"/>
<dbReference type="Proteomes" id="UP000652761">
    <property type="component" value="Unassembled WGS sequence"/>
</dbReference>
<name>A0A843TXP7_COLES</name>
<dbReference type="SUPFAM" id="SSF53901">
    <property type="entry name" value="Thiolase-like"/>
    <property type="match status" value="1"/>
</dbReference>
<dbReference type="InterPro" id="IPR016039">
    <property type="entry name" value="Thiolase-like"/>
</dbReference>
<evidence type="ECO:0000256" key="3">
    <source>
        <dbReference type="ARBA" id="ARBA00023315"/>
    </source>
</evidence>
<feature type="domain" description="FAE" evidence="6">
    <location>
        <begin position="43"/>
        <end position="328"/>
    </location>
</feature>
<dbReference type="OrthoDB" id="329835at2759"/>
<dbReference type="InterPro" id="IPR013601">
    <property type="entry name" value="FAE1_typ3_polyketide_synth"/>
</dbReference>
<evidence type="ECO:0000313" key="9">
    <source>
        <dbReference type="Proteomes" id="UP000652761"/>
    </source>
</evidence>
<gene>
    <name evidence="8" type="ORF">Taro_006667</name>
</gene>
<keyword evidence="5" id="KW-1133">Transmembrane helix</keyword>
<dbReference type="GO" id="GO:0006633">
    <property type="term" value="P:fatty acid biosynthetic process"/>
    <property type="evidence" value="ECO:0007669"/>
    <property type="project" value="UniProtKB-UniPathway"/>
</dbReference>
<dbReference type="Gene3D" id="3.40.47.10">
    <property type="match status" value="1"/>
</dbReference>
<comment type="pathway">
    <text evidence="4">Lipid metabolism; fatty acid biosynthesis.</text>
</comment>
<feature type="domain" description="Beta-ketoacyl-[acyl-carrier-protein] synthase III C-terminal" evidence="7">
    <location>
        <begin position="357"/>
        <end position="436"/>
    </location>
</feature>
<keyword evidence="5" id="KW-0812">Transmembrane</keyword>
<evidence type="ECO:0000256" key="4">
    <source>
        <dbReference type="PIRNR" id="PIRNR036417"/>
    </source>
</evidence>
<keyword evidence="2 4" id="KW-0808">Transferase</keyword>
<dbReference type="GO" id="GO:0016747">
    <property type="term" value="F:acyltransferase activity, transferring groups other than amino-acyl groups"/>
    <property type="evidence" value="ECO:0007669"/>
    <property type="project" value="InterPro"/>
</dbReference>
<comment type="caution">
    <text evidence="8">The sequence shown here is derived from an EMBL/GenBank/DDBJ whole genome shotgun (WGS) entry which is preliminary data.</text>
</comment>
<dbReference type="PIRSF" id="PIRSF036417">
    <property type="entry name" value="3-ktacl-CoA_syn"/>
    <property type="match status" value="1"/>
</dbReference>
<evidence type="ECO:0000259" key="7">
    <source>
        <dbReference type="Pfam" id="PF08541"/>
    </source>
</evidence>
<dbReference type="EMBL" id="NMUH01000201">
    <property type="protein sequence ID" value="MQL74330.1"/>
    <property type="molecule type" value="Genomic_DNA"/>
</dbReference>
<comment type="similarity">
    <text evidence="1 4">Belongs to the thiolase-like superfamily. Chalcone/stilbene synthases family.</text>
</comment>
<dbReference type="InterPro" id="IPR012392">
    <property type="entry name" value="3-ktacl-CoA_syn"/>
</dbReference>
<evidence type="ECO:0000313" key="8">
    <source>
        <dbReference type="EMBL" id="MQL74330.1"/>
    </source>
</evidence>
<keyword evidence="5" id="KW-0472">Membrane</keyword>
<keyword evidence="3 4" id="KW-0012">Acyltransferase</keyword>
<accession>A0A843TXP7</accession>
<dbReference type="EC" id="2.3.1.-" evidence="4"/>
<dbReference type="UniPathway" id="UPA00094"/>
<evidence type="ECO:0000259" key="6">
    <source>
        <dbReference type="Pfam" id="PF08392"/>
    </source>
</evidence>
<evidence type="ECO:0000256" key="1">
    <source>
        <dbReference type="ARBA" id="ARBA00005531"/>
    </source>
</evidence>
<dbReference type="Pfam" id="PF08541">
    <property type="entry name" value="ACP_syn_III_C"/>
    <property type="match status" value="1"/>
</dbReference>
<protein>
    <recommendedName>
        <fullName evidence="4">3-ketoacyl-CoA synthase</fullName>
        <ecNumber evidence="4">2.3.1.-</ecNumber>
    </recommendedName>
</protein>
<feature type="transmembrane region" description="Helical" evidence="5">
    <location>
        <begin position="12"/>
        <end position="38"/>
    </location>
</feature>
<proteinExistence type="inferred from homology"/>
<dbReference type="GO" id="GO:0016020">
    <property type="term" value="C:membrane"/>
    <property type="evidence" value="ECO:0007669"/>
    <property type="project" value="InterPro"/>
</dbReference>
<dbReference type="PANTHER" id="PTHR31561">
    <property type="entry name" value="3-KETOACYL-COA SYNTHASE"/>
    <property type="match status" value="1"/>
</dbReference>
<feature type="transmembrane region" description="Helical" evidence="5">
    <location>
        <begin position="174"/>
        <end position="194"/>
    </location>
</feature>
<dbReference type="Pfam" id="PF08392">
    <property type="entry name" value="FAE1_CUT1_RppA"/>
    <property type="match status" value="1"/>
</dbReference>